<organism evidence="2">
    <name type="scientific">Ixodes ricinus</name>
    <name type="common">Common tick</name>
    <name type="synonym">Acarus ricinus</name>
    <dbReference type="NCBI Taxonomy" id="34613"/>
    <lineage>
        <taxon>Eukaryota</taxon>
        <taxon>Metazoa</taxon>
        <taxon>Ecdysozoa</taxon>
        <taxon>Arthropoda</taxon>
        <taxon>Chelicerata</taxon>
        <taxon>Arachnida</taxon>
        <taxon>Acari</taxon>
        <taxon>Parasitiformes</taxon>
        <taxon>Ixodida</taxon>
        <taxon>Ixodoidea</taxon>
        <taxon>Ixodidae</taxon>
        <taxon>Ixodinae</taxon>
        <taxon>Ixodes</taxon>
    </lineage>
</organism>
<evidence type="ECO:0000313" key="2">
    <source>
        <dbReference type="EMBL" id="JAP68597.1"/>
    </source>
</evidence>
<evidence type="ECO:0000256" key="1">
    <source>
        <dbReference type="SAM" id="MobiDB-lite"/>
    </source>
</evidence>
<reference evidence="2" key="1">
    <citation type="submission" date="2016-02" db="EMBL/GenBank/DDBJ databases">
        <title>RNAseq analyses of the midgut from blood- or serum-fed Ixodes ricinus ticks.</title>
        <authorList>
            <person name="Perner J."/>
            <person name="Provaznik J."/>
            <person name="Schrenkova J."/>
            <person name="Urbanova V."/>
            <person name="Ribeiro J.M."/>
            <person name="Kopacek P."/>
        </authorList>
    </citation>
    <scope>NUCLEOTIDE SEQUENCE</scope>
    <source>
        <tissue evidence="2">Gut</tissue>
    </source>
</reference>
<feature type="region of interest" description="Disordered" evidence="1">
    <location>
        <begin position="125"/>
        <end position="159"/>
    </location>
</feature>
<dbReference type="EMBL" id="GEFM01007199">
    <property type="protein sequence ID" value="JAP68597.1"/>
    <property type="molecule type" value="mRNA"/>
</dbReference>
<feature type="compositionally biased region" description="Basic residues" evidence="1">
    <location>
        <begin position="9"/>
        <end position="38"/>
    </location>
</feature>
<feature type="non-terminal residue" evidence="2">
    <location>
        <position position="1"/>
    </location>
</feature>
<name>A0A131XPM1_IXORI</name>
<feature type="region of interest" description="Disordered" evidence="1">
    <location>
        <begin position="1"/>
        <end position="109"/>
    </location>
</feature>
<protein>
    <submittedName>
        <fullName evidence="2">Uncharacterized protein</fullName>
    </submittedName>
</protein>
<accession>A0A131XPM1</accession>
<feature type="compositionally biased region" description="Low complexity" evidence="1">
    <location>
        <begin position="148"/>
        <end position="159"/>
    </location>
</feature>
<sequence>SLPQDSLPSRRHAVPVRATHIHARRGRAVSEARRRRSPLRGPGPHGAGRSPRTSTRPGQGLPHEPRALRRAAALSGPGDRAQAAGQPEPQDVRHPPDVPGRVQGVPATSGRRLALLPVASRVSLRGTLDRRPPGAAGTPQEVPWISDARTAPAARASGA</sequence>
<proteinExistence type="evidence at transcript level"/>
<dbReference type="AlphaFoldDB" id="A0A131XPM1"/>